<name>A0A161JR79_BACTI</name>
<reference evidence="1" key="1">
    <citation type="journal article" date="2017" name="Res. Microbiol.">
        <title>Comparative genomics of extrachromosomal elements in Bacillus thuringiensis subsp. israelensis.</title>
        <authorList>
            <person name="Bolotin A."/>
            <person name="Gillis A."/>
            <person name="Sanchis V."/>
            <person name="Nielsen-LeRoux C."/>
            <person name="Mahillon J."/>
            <person name="Lereclus D."/>
            <person name="Sorokin A."/>
        </authorList>
    </citation>
    <scope>NUCLEOTIDE SEQUENCE</scope>
    <source>
        <strain evidence="1">AM65-52</strain>
        <plasmid evidence="1">pAM65-52-3-235K</plasmid>
    </source>
</reference>
<keyword evidence="1" id="KW-0614">Plasmid</keyword>
<dbReference type="PATRIC" id="fig|1430.6.peg.2153"/>
<dbReference type="EMBL" id="CP013278">
    <property type="protein sequence ID" value="AND28491.1"/>
    <property type="molecule type" value="Genomic_DNA"/>
</dbReference>
<protein>
    <submittedName>
        <fullName evidence="1">Uncharacterized protein</fullName>
    </submittedName>
</protein>
<geneLocation type="plasmid" evidence="1">
    <name>pAM65-52-3-235K</name>
</geneLocation>
<dbReference type="AlphaFoldDB" id="A0A161JR79"/>
<proteinExistence type="predicted"/>
<dbReference type="RefSeq" id="WP_000783539.1">
    <property type="nucleotide sequence ID" value="NZ_CP013278.1"/>
</dbReference>
<sequence>MKMNTKTIVDKKMQAGMNELVLEMNSLKDGLDITTMTKDISRYIEQKVVGTGRNYKVDMYALAENGVLKFEQLASFENGLNTELIMGNKVVTNKESKYVLVVQCKMKLHTINNFSKLQRLVYELYGSNPEVAKKGLAAMSPEERSVMDVALKYER</sequence>
<evidence type="ECO:0000313" key="1">
    <source>
        <dbReference type="EMBL" id="AND28491.1"/>
    </source>
</evidence>
<accession>A0A161JR79</accession>
<gene>
    <name evidence="1" type="ORF">ATN07_32705</name>
</gene>
<organism evidence="1">
    <name type="scientific">Bacillus thuringiensis subsp. israelensis</name>
    <dbReference type="NCBI Taxonomy" id="1430"/>
    <lineage>
        <taxon>Bacteria</taxon>
        <taxon>Bacillati</taxon>
        <taxon>Bacillota</taxon>
        <taxon>Bacilli</taxon>
        <taxon>Bacillales</taxon>
        <taxon>Bacillaceae</taxon>
        <taxon>Bacillus</taxon>
        <taxon>Bacillus cereus group</taxon>
    </lineage>
</organism>